<reference evidence="2" key="1">
    <citation type="submission" date="2021-08" db="EMBL/GenBank/DDBJ databases">
        <title>Prevotella lacticifex sp. nov., isolated from rumen of cow.</title>
        <authorList>
            <person name="Shinkai T."/>
            <person name="Ikeyama N."/>
            <person name="Kumagai M."/>
            <person name="Ohmori H."/>
            <person name="Sakamoto M."/>
            <person name="Ohkuma M."/>
            <person name="Mitsumori M."/>
        </authorList>
    </citation>
    <scope>NUCLEOTIDE SEQUENCE</scope>
    <source>
        <strain evidence="2">DSM 11371</strain>
    </source>
</reference>
<dbReference type="Proteomes" id="UP000887043">
    <property type="component" value="Unassembled WGS sequence"/>
</dbReference>
<gene>
    <name evidence="2" type="ORF">PRRU23_21930</name>
</gene>
<keyword evidence="1" id="KW-1133">Transmembrane helix</keyword>
<protein>
    <submittedName>
        <fullName evidence="2">Uncharacterized protein</fullName>
    </submittedName>
</protein>
<evidence type="ECO:0000313" key="2">
    <source>
        <dbReference type="EMBL" id="GJG28493.1"/>
    </source>
</evidence>
<evidence type="ECO:0000313" key="3">
    <source>
        <dbReference type="Proteomes" id="UP000887043"/>
    </source>
</evidence>
<dbReference type="EMBL" id="BPTR01000001">
    <property type="protein sequence ID" value="GJG28493.1"/>
    <property type="molecule type" value="Genomic_DNA"/>
</dbReference>
<organism evidence="2 3">
    <name type="scientific">Segatella bryantii</name>
    <name type="common">Prevotella bryantii</name>
    <dbReference type="NCBI Taxonomy" id="77095"/>
    <lineage>
        <taxon>Bacteria</taxon>
        <taxon>Pseudomonadati</taxon>
        <taxon>Bacteroidota</taxon>
        <taxon>Bacteroidia</taxon>
        <taxon>Bacteroidales</taxon>
        <taxon>Prevotellaceae</taxon>
        <taxon>Segatella</taxon>
    </lineage>
</organism>
<name>A0AA37MEI8_SEGBR</name>
<keyword evidence="1" id="KW-0472">Membrane</keyword>
<keyword evidence="1" id="KW-0812">Transmembrane</keyword>
<comment type="caution">
    <text evidence="2">The sequence shown here is derived from an EMBL/GenBank/DDBJ whole genome shotgun (WGS) entry which is preliminary data.</text>
</comment>
<evidence type="ECO:0000256" key="1">
    <source>
        <dbReference type="SAM" id="Phobius"/>
    </source>
</evidence>
<proteinExistence type="predicted"/>
<dbReference type="AlphaFoldDB" id="A0AA37MEI8"/>
<feature type="transmembrane region" description="Helical" evidence="1">
    <location>
        <begin position="46"/>
        <end position="65"/>
    </location>
</feature>
<accession>A0AA37MEI8</accession>
<sequence length="71" mass="8150">MTESVDPDTVMDKDVTDMVVELPFWVKKVRNGNVVSALVFWKKVNIRIHALTTLLNFFISVFVMLDCTFPS</sequence>